<dbReference type="InterPro" id="IPR036390">
    <property type="entry name" value="WH_DNA-bd_sf"/>
</dbReference>
<reference evidence="2" key="2">
    <citation type="journal article" date="2021" name="PeerJ">
        <title>Extensive microbial diversity within the chicken gut microbiome revealed by metagenomics and culture.</title>
        <authorList>
            <person name="Gilroy R."/>
            <person name="Ravi A."/>
            <person name="Getino M."/>
            <person name="Pursley I."/>
            <person name="Horton D.L."/>
            <person name="Alikhan N.F."/>
            <person name="Baker D."/>
            <person name="Gharbi K."/>
            <person name="Hall N."/>
            <person name="Watson M."/>
            <person name="Adriaenssens E.M."/>
            <person name="Foster-Nyarko E."/>
            <person name="Jarju S."/>
            <person name="Secka A."/>
            <person name="Antonio M."/>
            <person name="Oren A."/>
            <person name="Chaudhuri R.R."/>
            <person name="La Ragione R."/>
            <person name="Hildebrand F."/>
            <person name="Pallen M.J."/>
        </authorList>
    </citation>
    <scope>NUCLEOTIDE SEQUENCE</scope>
    <source>
        <strain evidence="2">CHK152-2871</strain>
    </source>
</reference>
<sequence>MSEIVILYILCRYDATIYKISKIMGEMFFAFLKPSLGTINPAIKRLINLGCIEASDSMSKGGMASKMCSITPFGRKYLKNLLLSLEFTNSAHILNNTRIALFCADVLAGDEMEEFKKNIKNNLTLFCARSLEALENPYSGLSDVQIKIVNSKIEEAKKIMELV</sequence>
<dbReference type="SUPFAM" id="SSF46785">
    <property type="entry name" value="Winged helix' DNA-binding domain"/>
    <property type="match status" value="1"/>
</dbReference>
<dbReference type="InterPro" id="IPR005149">
    <property type="entry name" value="Tscrpt_reg_PadR_N"/>
</dbReference>
<name>A0A9D1FJ74_9BACT</name>
<dbReference type="Proteomes" id="UP000886865">
    <property type="component" value="Unassembled WGS sequence"/>
</dbReference>
<organism evidence="2 3">
    <name type="scientific">Candidatus Galligastranaerophilus intestinavium</name>
    <dbReference type="NCBI Taxonomy" id="2840836"/>
    <lineage>
        <taxon>Bacteria</taxon>
        <taxon>Candidatus Galligastranaerophilus</taxon>
    </lineage>
</organism>
<evidence type="ECO:0000313" key="3">
    <source>
        <dbReference type="Proteomes" id="UP000886865"/>
    </source>
</evidence>
<accession>A0A9D1FJ74</accession>
<evidence type="ECO:0000259" key="1">
    <source>
        <dbReference type="Pfam" id="PF03551"/>
    </source>
</evidence>
<proteinExistence type="predicted"/>
<dbReference type="Gene3D" id="1.10.10.10">
    <property type="entry name" value="Winged helix-like DNA-binding domain superfamily/Winged helix DNA-binding domain"/>
    <property type="match status" value="1"/>
</dbReference>
<comment type="caution">
    <text evidence="2">The sequence shown here is derived from an EMBL/GenBank/DDBJ whole genome shotgun (WGS) entry which is preliminary data.</text>
</comment>
<gene>
    <name evidence="2" type="ORF">IAA86_05595</name>
</gene>
<evidence type="ECO:0000313" key="2">
    <source>
        <dbReference type="EMBL" id="HIS74472.1"/>
    </source>
</evidence>
<reference evidence="2" key="1">
    <citation type="submission" date="2020-10" db="EMBL/GenBank/DDBJ databases">
        <authorList>
            <person name="Gilroy R."/>
        </authorList>
    </citation>
    <scope>NUCLEOTIDE SEQUENCE</scope>
    <source>
        <strain evidence="2">CHK152-2871</strain>
    </source>
</reference>
<feature type="domain" description="Transcription regulator PadR N-terminal" evidence="1">
    <location>
        <begin position="6"/>
        <end position="79"/>
    </location>
</feature>
<protein>
    <submittedName>
        <fullName evidence="2">PadR family transcriptional regulator</fullName>
    </submittedName>
</protein>
<dbReference type="EMBL" id="DVJQ01000048">
    <property type="protein sequence ID" value="HIS74472.1"/>
    <property type="molecule type" value="Genomic_DNA"/>
</dbReference>
<dbReference type="Pfam" id="PF03551">
    <property type="entry name" value="PadR"/>
    <property type="match status" value="1"/>
</dbReference>
<dbReference type="InterPro" id="IPR036388">
    <property type="entry name" value="WH-like_DNA-bd_sf"/>
</dbReference>
<dbReference type="AlphaFoldDB" id="A0A9D1FJ74"/>